<feature type="compositionally biased region" description="Low complexity" evidence="1">
    <location>
        <begin position="11"/>
        <end position="23"/>
    </location>
</feature>
<evidence type="ECO:0000313" key="5">
    <source>
        <dbReference type="Proteomes" id="UP000006854"/>
    </source>
</evidence>
<name>F2R5X5_STRVP</name>
<proteinExistence type="predicted"/>
<dbReference type="InterPro" id="IPR034660">
    <property type="entry name" value="DinB/YfiT-like"/>
</dbReference>
<feature type="region of interest" description="Disordered" evidence="1">
    <location>
        <begin position="1"/>
        <end position="76"/>
    </location>
</feature>
<dbReference type="SUPFAM" id="SSF55718">
    <property type="entry name" value="SCP-like"/>
    <property type="match status" value="1"/>
</dbReference>
<dbReference type="InterPro" id="IPR017517">
    <property type="entry name" value="Maleyloyr_isom"/>
</dbReference>
<gene>
    <name evidence="4" type="ordered locus">SVEN_0349</name>
</gene>
<dbReference type="GO" id="GO:0046872">
    <property type="term" value="F:metal ion binding"/>
    <property type="evidence" value="ECO:0007669"/>
    <property type="project" value="InterPro"/>
</dbReference>
<dbReference type="RefSeq" id="WP_015031555.1">
    <property type="nucleotide sequence ID" value="NC_018750.1"/>
</dbReference>
<accession>F2R5X5</accession>
<evidence type="ECO:0000256" key="1">
    <source>
        <dbReference type="SAM" id="MobiDB-lite"/>
    </source>
</evidence>
<dbReference type="InterPro" id="IPR036527">
    <property type="entry name" value="SCP2_sterol-bd_dom_sf"/>
</dbReference>
<dbReference type="InterPro" id="IPR003033">
    <property type="entry name" value="SCP2_sterol-bd_dom"/>
</dbReference>
<sequence>MVRGTGGALPGGATEAEGAPPGGRTETDEVLPGGRTEADEVLPGGPTEADEVLPGGPTEADEVLPGGPTEADGVLPGGLAEAIRGTAEDIASVLRTAAGPDAAGLPVPRSTWTLGEAAAHLAQANALMAELAAGHERPHGDGTPGSLAAANELALAGFGEREPGPLAEMITAQAAAFLAAVEDRDPDAPLTTPLGVMRPAVLGSYLLTHMLGHGYDLALALGRPHMLDAHRVELTLPFMREAMPRVTDPAAVAGLTARFAVRLRGGPAFGVAVTDGTVEVSHAPPARPDCTILTEPVAFLLLGLGRADPWPVIARGKALGWGRKPWLAPRFPRLFRAP</sequence>
<organism evidence="4 5">
    <name type="scientific">Streptomyces venezuelae (strain ATCC 10712 / CBS 650.69 / DSM 40230 / JCM 4526 / NBRC 13096 / PD 04745)</name>
    <dbReference type="NCBI Taxonomy" id="953739"/>
    <lineage>
        <taxon>Bacteria</taxon>
        <taxon>Bacillati</taxon>
        <taxon>Actinomycetota</taxon>
        <taxon>Actinomycetes</taxon>
        <taxon>Kitasatosporales</taxon>
        <taxon>Streptomycetaceae</taxon>
        <taxon>Streptomyces</taxon>
    </lineage>
</organism>
<dbReference type="Pfam" id="PF02036">
    <property type="entry name" value="SCP2"/>
    <property type="match status" value="1"/>
</dbReference>
<evidence type="ECO:0000259" key="2">
    <source>
        <dbReference type="Pfam" id="PF02036"/>
    </source>
</evidence>
<dbReference type="NCBIfam" id="TIGR03083">
    <property type="entry name" value="maleylpyruvate isomerase family mycothiol-dependent enzyme"/>
    <property type="match status" value="1"/>
</dbReference>
<dbReference type="PATRIC" id="fig|953739.5.peg.5915"/>
<dbReference type="KEGG" id="sve:SVEN_0349"/>
<dbReference type="GeneID" id="51860948"/>
<evidence type="ECO:0000259" key="3">
    <source>
        <dbReference type="Pfam" id="PF11716"/>
    </source>
</evidence>
<dbReference type="SUPFAM" id="SSF109854">
    <property type="entry name" value="DinB/YfiT-like putative metalloenzymes"/>
    <property type="match status" value="1"/>
</dbReference>
<dbReference type="HOGENOM" id="CLU_975992_0_0_11"/>
<evidence type="ECO:0008006" key="6">
    <source>
        <dbReference type="Google" id="ProtNLM"/>
    </source>
</evidence>
<feature type="domain" description="SCP2" evidence="2">
    <location>
        <begin position="248"/>
        <end position="317"/>
    </location>
</feature>
<feature type="domain" description="Mycothiol-dependent maleylpyruvate isomerase metal-binding" evidence="3">
    <location>
        <begin position="89"/>
        <end position="218"/>
    </location>
</feature>
<reference evidence="4 5" key="1">
    <citation type="journal article" date="2011" name="BMC Genomics">
        <title>Genome-wide analysis of the role of GlnR in Streptomyces venezuelae provides new insights into global nitrogen regulation in actinomycetes.</title>
        <authorList>
            <person name="Pullan S.T."/>
            <person name="Bibb M.J."/>
            <person name="Merrick M."/>
        </authorList>
    </citation>
    <scope>NUCLEOTIDE SEQUENCE [LARGE SCALE GENOMIC DNA]</scope>
    <source>
        <strain evidence="5">ATCC 10712 / CBS 650.69 / DSM 40230 / JCM 4526 / NBRC 13096 / PD 04745</strain>
    </source>
</reference>
<protein>
    <recommendedName>
        <fullName evidence="6">Sterol-binding protein</fullName>
    </recommendedName>
</protein>
<evidence type="ECO:0000313" key="4">
    <source>
        <dbReference type="EMBL" id="CCA53636.1"/>
    </source>
</evidence>
<dbReference type="Proteomes" id="UP000006854">
    <property type="component" value="Chromosome"/>
</dbReference>
<dbReference type="AlphaFoldDB" id="F2R5X5"/>
<dbReference type="Pfam" id="PF11716">
    <property type="entry name" value="MDMPI_N"/>
    <property type="match status" value="1"/>
</dbReference>
<feature type="compositionally biased region" description="Gly residues" evidence="1">
    <location>
        <begin position="1"/>
        <end position="10"/>
    </location>
</feature>
<dbReference type="InterPro" id="IPR024344">
    <property type="entry name" value="MDMPI_metal-binding"/>
</dbReference>
<dbReference type="EMBL" id="FR845719">
    <property type="protein sequence ID" value="CCA53636.1"/>
    <property type="molecule type" value="Genomic_DNA"/>
</dbReference>
<dbReference type="STRING" id="953739.SVEN_0349"/>
<keyword evidence="5" id="KW-1185">Reference proteome</keyword>
<dbReference type="eggNOG" id="COG3255">
    <property type="taxonomic scope" value="Bacteria"/>
</dbReference>